<dbReference type="InterPro" id="IPR037066">
    <property type="entry name" value="Plug_dom_sf"/>
</dbReference>
<evidence type="ECO:0000256" key="12">
    <source>
        <dbReference type="SAM" id="SignalP"/>
    </source>
</evidence>
<dbReference type="InterPro" id="IPR039426">
    <property type="entry name" value="TonB-dep_rcpt-like"/>
</dbReference>
<reference evidence="14" key="1">
    <citation type="submission" date="2023-01" db="EMBL/GenBank/DDBJ databases">
        <title>The genome sequence of Kordiimonadaceae bacterium 6D33.</title>
        <authorList>
            <person name="Liu Y."/>
        </authorList>
    </citation>
    <scope>NUCLEOTIDE SEQUENCE</scope>
    <source>
        <strain evidence="14">6D33</strain>
    </source>
</reference>
<keyword evidence="5 10" id="KW-0812">Transmembrane</keyword>
<evidence type="ECO:0000256" key="7">
    <source>
        <dbReference type="ARBA" id="ARBA00023077"/>
    </source>
</evidence>
<keyword evidence="6" id="KW-0408">Iron</keyword>
<comment type="similarity">
    <text evidence="10 11">Belongs to the TonB-dependent receptor family.</text>
</comment>
<keyword evidence="14" id="KW-0675">Receptor</keyword>
<keyword evidence="4" id="KW-0410">Iron transport</keyword>
<dbReference type="AlphaFoldDB" id="A0AAF0BLI8"/>
<keyword evidence="4" id="KW-0406">Ion transport</keyword>
<evidence type="ECO:0000256" key="6">
    <source>
        <dbReference type="ARBA" id="ARBA00023004"/>
    </source>
</evidence>
<gene>
    <name evidence="14" type="ORF">PH603_11735</name>
</gene>
<dbReference type="Gene3D" id="2.40.170.20">
    <property type="entry name" value="TonB-dependent receptor, beta-barrel domain"/>
    <property type="match status" value="1"/>
</dbReference>
<dbReference type="InterPro" id="IPR000531">
    <property type="entry name" value="Beta-barrel_TonB"/>
</dbReference>
<dbReference type="Proteomes" id="UP001217500">
    <property type="component" value="Chromosome"/>
</dbReference>
<dbReference type="GO" id="GO:0006826">
    <property type="term" value="P:iron ion transport"/>
    <property type="evidence" value="ECO:0007669"/>
    <property type="project" value="UniProtKB-KW"/>
</dbReference>
<dbReference type="PROSITE" id="PS52016">
    <property type="entry name" value="TONB_DEPENDENT_REC_3"/>
    <property type="match status" value="1"/>
</dbReference>
<evidence type="ECO:0000256" key="8">
    <source>
        <dbReference type="ARBA" id="ARBA00023136"/>
    </source>
</evidence>
<feature type="chain" id="PRO_5042174931" evidence="12">
    <location>
        <begin position="30"/>
        <end position="1064"/>
    </location>
</feature>
<organism evidence="14 15">
    <name type="scientific">Gimibacter soli</name>
    <dbReference type="NCBI Taxonomy" id="3024400"/>
    <lineage>
        <taxon>Bacteria</taxon>
        <taxon>Pseudomonadati</taxon>
        <taxon>Pseudomonadota</taxon>
        <taxon>Alphaproteobacteria</taxon>
        <taxon>Kordiimonadales</taxon>
        <taxon>Temperatibacteraceae</taxon>
        <taxon>Gimibacter</taxon>
    </lineage>
</organism>
<accession>A0AAF0BLI8</accession>
<evidence type="ECO:0000256" key="4">
    <source>
        <dbReference type="ARBA" id="ARBA00022496"/>
    </source>
</evidence>
<keyword evidence="9 10" id="KW-0998">Cell outer membrane</keyword>
<dbReference type="GO" id="GO:0009279">
    <property type="term" value="C:cell outer membrane"/>
    <property type="evidence" value="ECO:0007669"/>
    <property type="project" value="UniProtKB-SubCell"/>
</dbReference>
<dbReference type="InterPro" id="IPR011662">
    <property type="entry name" value="Secretin/TonB_short_N"/>
</dbReference>
<evidence type="ECO:0000256" key="9">
    <source>
        <dbReference type="ARBA" id="ARBA00023237"/>
    </source>
</evidence>
<keyword evidence="2 10" id="KW-0813">Transport</keyword>
<dbReference type="InterPro" id="IPR012910">
    <property type="entry name" value="Plug_dom"/>
</dbReference>
<dbReference type="SUPFAM" id="SSF56935">
    <property type="entry name" value="Porins"/>
    <property type="match status" value="1"/>
</dbReference>
<dbReference type="Gene3D" id="2.170.130.10">
    <property type="entry name" value="TonB-dependent receptor, plug domain"/>
    <property type="match status" value="1"/>
</dbReference>
<dbReference type="EMBL" id="CP116805">
    <property type="protein sequence ID" value="WCL53206.1"/>
    <property type="molecule type" value="Genomic_DNA"/>
</dbReference>
<dbReference type="Pfam" id="PF07715">
    <property type="entry name" value="Plug"/>
    <property type="match status" value="1"/>
</dbReference>
<feature type="signal peptide" evidence="12">
    <location>
        <begin position="1"/>
        <end position="29"/>
    </location>
</feature>
<dbReference type="Gene3D" id="3.55.50.30">
    <property type="match status" value="1"/>
</dbReference>
<comment type="subcellular location">
    <subcellularLocation>
        <location evidence="1 10">Cell outer membrane</location>
        <topology evidence="1 10">Multi-pass membrane protein</topology>
    </subcellularLocation>
</comment>
<evidence type="ECO:0000256" key="2">
    <source>
        <dbReference type="ARBA" id="ARBA00022448"/>
    </source>
</evidence>
<keyword evidence="7 11" id="KW-0798">TonB box</keyword>
<keyword evidence="3 10" id="KW-1134">Transmembrane beta strand</keyword>
<name>A0AAF0BLI8_9PROT</name>
<keyword evidence="12" id="KW-0732">Signal</keyword>
<evidence type="ECO:0000313" key="14">
    <source>
        <dbReference type="EMBL" id="WCL53206.1"/>
    </source>
</evidence>
<evidence type="ECO:0000256" key="5">
    <source>
        <dbReference type="ARBA" id="ARBA00022692"/>
    </source>
</evidence>
<feature type="domain" description="Secretin/TonB short N-terminal" evidence="13">
    <location>
        <begin position="59"/>
        <end position="110"/>
    </location>
</feature>
<proteinExistence type="inferred from homology"/>
<keyword evidence="8 10" id="KW-0472">Membrane</keyword>
<evidence type="ECO:0000259" key="13">
    <source>
        <dbReference type="SMART" id="SM00965"/>
    </source>
</evidence>
<evidence type="ECO:0000313" key="15">
    <source>
        <dbReference type="Proteomes" id="UP001217500"/>
    </source>
</evidence>
<dbReference type="PANTHER" id="PTHR47234">
    <property type="match status" value="1"/>
</dbReference>
<evidence type="ECO:0000256" key="11">
    <source>
        <dbReference type="RuleBase" id="RU003357"/>
    </source>
</evidence>
<keyword evidence="15" id="KW-1185">Reference proteome</keyword>
<dbReference type="InterPro" id="IPR036942">
    <property type="entry name" value="Beta-barrel_TonB_sf"/>
</dbReference>
<evidence type="ECO:0000256" key="3">
    <source>
        <dbReference type="ARBA" id="ARBA00022452"/>
    </source>
</evidence>
<dbReference type="Pfam" id="PF00593">
    <property type="entry name" value="TonB_dep_Rec_b-barrel"/>
    <property type="match status" value="1"/>
</dbReference>
<dbReference type="KEGG" id="gso:PH603_11735"/>
<evidence type="ECO:0000256" key="1">
    <source>
        <dbReference type="ARBA" id="ARBA00004571"/>
    </source>
</evidence>
<dbReference type="SMART" id="SM00965">
    <property type="entry name" value="STN"/>
    <property type="match status" value="1"/>
</dbReference>
<evidence type="ECO:0000256" key="10">
    <source>
        <dbReference type="PROSITE-ProRule" id="PRU01360"/>
    </source>
</evidence>
<protein>
    <submittedName>
        <fullName evidence="14">TonB-dependent receptor</fullName>
    </submittedName>
</protein>
<dbReference type="RefSeq" id="WP_289502718.1">
    <property type="nucleotide sequence ID" value="NZ_CP116805.1"/>
</dbReference>
<dbReference type="PANTHER" id="PTHR47234:SF2">
    <property type="entry name" value="TONB-DEPENDENT RECEPTOR"/>
    <property type="match status" value="1"/>
</dbReference>
<sequence>MKLRSPDHRKRSKALLGLALCGITLPAAGADEVRAAMEFTIPSQPLPAALTSYVDQTGIGIVVDSRLIAGKTARAVTGPMLPLDALEHMLADSGLDIRRIGQGTVSLTPMRALNVDSARRIAPLPVAEIRHTAARDIPIEELLVIGERPPQFTQPNGHPVSRLNLDQISGNGYLTAADALTSLPMMESTIGLINSAIYGTATALSLVELRGLGAMRTLVLVNGKRVASTLGGNDMLQGTDLNSIPLDDIEQIEVIRGNSSAEYGEEAIGGVINFKLARDREGFSLTTNSGISQKGDRQNISGSMRYGTPFSGGSGFVSGSISYAASGGLLMSDRRITSSPADFAKDGRRVPFQEGGVYTPGFGGSTFTQNGTIIGYWTADGELRNFSDGSYLIAPDGSSITRPEGKPGERYNYSSAQSLVAPLERWTANFYIDKDIGSSAEWRLDAGFARSSADTTLAPLPLVAGTDIVEATSPIYGIDLDHPAIPESVRQELLAASGGAASRLLLTRRLVELGSRTWLLDRDTINASTGISGSFADIWHYDLDLLYSQTIVKERRRGLVNLSKLLRALDAEDCAAEPGCTPVHLFGANGISPEAAIYIGAAETRRRLTSYSKIASFSLEGNLRFLGRPTTLNTGLEYRHDKIKDRPESRHAPGEVLSTFPLLSTEGSTSVPSAWSRLSLSLIDNKPFVHALNVNMAARVSSQGSSGTLFSRSHSLDWQPAKGISVNFSYSRSERPPSTLEMFLNGPFGYDPYNDPCAGIEIPDNSDLAANCDAVLPTDAHDLFEQENPNTLVWYEGSTELEAEQIKSTSLGVDFATQPIWPDAGFQAGLSIDWYRNRLWNVIGYPTASDVLATCYQSPEFSHRFCGAAPLSGRPIITRDPVSGQVSRVIVTPLAQGRGSTEGVETELWFSFDTSNGALGNKYGLQHLDLSISHHYSIKVSRQLSLQQDEQNLSGTTKYPKHRMEVRSDLDFDALAIGLSAHIRGPGYADAAPLPIAAARAPWIVTMDLSARYRLSDTVTMTASVQNLFNKDAPFFAFSTTSGTSPEYYDVVGRRFSLGVRLAF</sequence>